<proteinExistence type="predicted"/>
<dbReference type="EMBL" id="NBSK02000002">
    <property type="protein sequence ID" value="KAJ0222700.1"/>
    <property type="molecule type" value="Genomic_DNA"/>
</dbReference>
<organism evidence="2 3">
    <name type="scientific">Lactuca sativa</name>
    <name type="common">Garden lettuce</name>
    <dbReference type="NCBI Taxonomy" id="4236"/>
    <lineage>
        <taxon>Eukaryota</taxon>
        <taxon>Viridiplantae</taxon>
        <taxon>Streptophyta</taxon>
        <taxon>Embryophyta</taxon>
        <taxon>Tracheophyta</taxon>
        <taxon>Spermatophyta</taxon>
        <taxon>Magnoliopsida</taxon>
        <taxon>eudicotyledons</taxon>
        <taxon>Gunneridae</taxon>
        <taxon>Pentapetalae</taxon>
        <taxon>asterids</taxon>
        <taxon>campanulids</taxon>
        <taxon>Asterales</taxon>
        <taxon>Asteraceae</taxon>
        <taxon>Cichorioideae</taxon>
        <taxon>Cichorieae</taxon>
        <taxon>Lactucinae</taxon>
        <taxon>Lactuca</taxon>
    </lineage>
</organism>
<keyword evidence="3" id="KW-1185">Reference proteome</keyword>
<comment type="caution">
    <text evidence="2">The sequence shown here is derived from an EMBL/GenBank/DDBJ whole genome shotgun (WGS) entry which is preliminary data.</text>
</comment>
<evidence type="ECO:0000313" key="2">
    <source>
        <dbReference type="EMBL" id="KAJ0222700.1"/>
    </source>
</evidence>
<evidence type="ECO:0000313" key="3">
    <source>
        <dbReference type="Proteomes" id="UP000235145"/>
    </source>
</evidence>
<name>A0A9R1XPM7_LACSA</name>
<dbReference type="InterPro" id="IPR012337">
    <property type="entry name" value="RNaseH-like_sf"/>
</dbReference>
<dbReference type="PANTHER" id="PTHR48475">
    <property type="entry name" value="RIBONUCLEASE H"/>
    <property type="match status" value="1"/>
</dbReference>
<dbReference type="CDD" id="cd09279">
    <property type="entry name" value="RNase_HI_like"/>
    <property type="match status" value="1"/>
</dbReference>
<dbReference type="Gene3D" id="3.30.420.10">
    <property type="entry name" value="Ribonuclease H-like superfamily/Ribonuclease H"/>
    <property type="match status" value="1"/>
</dbReference>
<dbReference type="AlphaFoldDB" id="A0A9R1XPM7"/>
<dbReference type="PANTHER" id="PTHR48475:SF2">
    <property type="entry name" value="RIBONUCLEASE H"/>
    <property type="match status" value="1"/>
</dbReference>
<accession>A0A9R1XPM7</accession>
<dbReference type="SUPFAM" id="SSF53098">
    <property type="entry name" value="Ribonuclease H-like"/>
    <property type="match status" value="1"/>
</dbReference>
<protein>
    <recommendedName>
        <fullName evidence="1">RNase H type-1 domain-containing protein</fullName>
    </recommendedName>
</protein>
<dbReference type="InterPro" id="IPR002156">
    <property type="entry name" value="RNaseH_domain"/>
</dbReference>
<dbReference type="GO" id="GO:0004523">
    <property type="term" value="F:RNA-DNA hybrid ribonuclease activity"/>
    <property type="evidence" value="ECO:0007669"/>
    <property type="project" value="InterPro"/>
</dbReference>
<evidence type="ECO:0000259" key="1">
    <source>
        <dbReference type="PROSITE" id="PS50879"/>
    </source>
</evidence>
<dbReference type="PROSITE" id="PS50879">
    <property type="entry name" value="RNASE_H_1"/>
    <property type="match status" value="1"/>
</dbReference>
<feature type="domain" description="RNase H type-1" evidence="1">
    <location>
        <begin position="42"/>
        <end position="171"/>
    </location>
</feature>
<gene>
    <name evidence="2" type="ORF">LSAT_V11C200095000</name>
</gene>
<dbReference type="Proteomes" id="UP000235145">
    <property type="component" value="Unassembled WGS sequence"/>
</dbReference>
<sequence length="199" mass="22318">MPLFHTLKGCVAHSPYATQPGTRQNVLGLPIRIKGRYFIKKANQQWTLYRDGASNKKGSGVNLILTNPTGNEIMYALHSDFYTSNNKAEYESLLAGLRLAVKMGAERIVALTDSYLAANQVTREFEVKDKRMEKYVKAVQQITILLNSFSIKQNPRGSNRRADALSRLASTCFCHLSKEVLVEVEHYTQKATHPRGSNA</sequence>
<dbReference type="GO" id="GO:0003676">
    <property type="term" value="F:nucleic acid binding"/>
    <property type="evidence" value="ECO:0007669"/>
    <property type="project" value="InterPro"/>
</dbReference>
<reference evidence="2 3" key="1">
    <citation type="journal article" date="2017" name="Nat. Commun.">
        <title>Genome assembly with in vitro proximity ligation data and whole-genome triplication in lettuce.</title>
        <authorList>
            <person name="Reyes-Chin-Wo S."/>
            <person name="Wang Z."/>
            <person name="Yang X."/>
            <person name="Kozik A."/>
            <person name="Arikit S."/>
            <person name="Song C."/>
            <person name="Xia L."/>
            <person name="Froenicke L."/>
            <person name="Lavelle D.O."/>
            <person name="Truco M.J."/>
            <person name="Xia R."/>
            <person name="Zhu S."/>
            <person name="Xu C."/>
            <person name="Xu H."/>
            <person name="Xu X."/>
            <person name="Cox K."/>
            <person name="Korf I."/>
            <person name="Meyers B.C."/>
            <person name="Michelmore R.W."/>
        </authorList>
    </citation>
    <scope>NUCLEOTIDE SEQUENCE [LARGE SCALE GENOMIC DNA]</scope>
    <source>
        <strain evidence="3">cv. Salinas</strain>
        <tissue evidence="2">Seedlings</tissue>
    </source>
</reference>
<dbReference type="InterPro" id="IPR036397">
    <property type="entry name" value="RNaseH_sf"/>
</dbReference>
<dbReference type="Pfam" id="PF13456">
    <property type="entry name" value="RVT_3"/>
    <property type="match status" value="1"/>
</dbReference>